<name>A0A559KCS7_9BACL</name>
<evidence type="ECO:0000313" key="2">
    <source>
        <dbReference type="EMBL" id="TVY09938.1"/>
    </source>
</evidence>
<dbReference type="Pfam" id="PF01381">
    <property type="entry name" value="HTH_3"/>
    <property type="match status" value="1"/>
</dbReference>
<proteinExistence type="predicted"/>
<comment type="caution">
    <text evidence="2">The sequence shown here is derived from an EMBL/GenBank/DDBJ whole genome shotgun (WGS) entry which is preliminary data.</text>
</comment>
<dbReference type="PROSITE" id="PS50943">
    <property type="entry name" value="HTH_CROC1"/>
    <property type="match status" value="1"/>
</dbReference>
<accession>A0A559KCS7</accession>
<protein>
    <submittedName>
        <fullName evidence="2">Helix-turn-helix transcriptional regulator</fullName>
    </submittedName>
</protein>
<organism evidence="2 3">
    <name type="scientific">Paenibacillus cremeus</name>
    <dbReference type="NCBI Taxonomy" id="2163881"/>
    <lineage>
        <taxon>Bacteria</taxon>
        <taxon>Bacillati</taxon>
        <taxon>Bacillota</taxon>
        <taxon>Bacilli</taxon>
        <taxon>Bacillales</taxon>
        <taxon>Paenibacillaceae</taxon>
        <taxon>Paenibacillus</taxon>
    </lineage>
</organism>
<dbReference type="EMBL" id="VNJI01000011">
    <property type="protein sequence ID" value="TVY09938.1"/>
    <property type="molecule type" value="Genomic_DNA"/>
</dbReference>
<dbReference type="InterPro" id="IPR001387">
    <property type="entry name" value="Cro/C1-type_HTH"/>
</dbReference>
<dbReference type="InterPro" id="IPR010982">
    <property type="entry name" value="Lambda_DNA-bd_dom_sf"/>
</dbReference>
<evidence type="ECO:0000259" key="1">
    <source>
        <dbReference type="PROSITE" id="PS50943"/>
    </source>
</evidence>
<dbReference type="Proteomes" id="UP000317036">
    <property type="component" value="Unassembled WGS sequence"/>
</dbReference>
<reference evidence="2 3" key="1">
    <citation type="submission" date="2019-07" db="EMBL/GenBank/DDBJ databases">
        <authorList>
            <person name="Kim J."/>
        </authorList>
    </citation>
    <scope>NUCLEOTIDE SEQUENCE [LARGE SCALE GENOMIC DNA]</scope>
    <source>
        <strain evidence="2 3">JC52</strain>
    </source>
</reference>
<feature type="domain" description="HTH cro/C1-type" evidence="1">
    <location>
        <begin position="6"/>
        <end position="49"/>
    </location>
</feature>
<dbReference type="AlphaFoldDB" id="A0A559KCS7"/>
<dbReference type="CDD" id="cd00093">
    <property type="entry name" value="HTH_XRE"/>
    <property type="match status" value="1"/>
</dbReference>
<dbReference type="Gene3D" id="1.10.260.40">
    <property type="entry name" value="lambda repressor-like DNA-binding domains"/>
    <property type="match status" value="1"/>
</dbReference>
<dbReference type="GO" id="GO:0003677">
    <property type="term" value="F:DNA binding"/>
    <property type="evidence" value="ECO:0007669"/>
    <property type="project" value="InterPro"/>
</dbReference>
<gene>
    <name evidence="2" type="ORF">FPZ49_11240</name>
</gene>
<dbReference type="OrthoDB" id="2642285at2"/>
<dbReference type="SUPFAM" id="SSF47413">
    <property type="entry name" value="lambda repressor-like DNA-binding domains"/>
    <property type="match status" value="1"/>
</dbReference>
<keyword evidence="3" id="KW-1185">Reference proteome</keyword>
<sequence>MFTMELQSAIKNKGLKQKWIAEQLGVTGAMLSMYLRGKTSMSPEKVRKLKLILK</sequence>
<evidence type="ECO:0000313" key="3">
    <source>
        <dbReference type="Proteomes" id="UP000317036"/>
    </source>
</evidence>